<dbReference type="Proteomes" id="UP000077266">
    <property type="component" value="Unassembled WGS sequence"/>
</dbReference>
<organism evidence="1 2">
    <name type="scientific">Exidia glandulosa HHB12029</name>
    <dbReference type="NCBI Taxonomy" id="1314781"/>
    <lineage>
        <taxon>Eukaryota</taxon>
        <taxon>Fungi</taxon>
        <taxon>Dikarya</taxon>
        <taxon>Basidiomycota</taxon>
        <taxon>Agaricomycotina</taxon>
        <taxon>Agaricomycetes</taxon>
        <taxon>Auriculariales</taxon>
        <taxon>Exidiaceae</taxon>
        <taxon>Exidia</taxon>
    </lineage>
</organism>
<evidence type="ECO:0000313" key="2">
    <source>
        <dbReference type="Proteomes" id="UP000077266"/>
    </source>
</evidence>
<reference evidence="1 2" key="1">
    <citation type="journal article" date="2016" name="Mol. Biol. Evol.">
        <title>Comparative Genomics of Early-Diverging Mushroom-Forming Fungi Provides Insights into the Origins of Lignocellulose Decay Capabilities.</title>
        <authorList>
            <person name="Nagy L.G."/>
            <person name="Riley R."/>
            <person name="Tritt A."/>
            <person name="Adam C."/>
            <person name="Daum C."/>
            <person name="Floudas D."/>
            <person name="Sun H."/>
            <person name="Yadav J.S."/>
            <person name="Pangilinan J."/>
            <person name="Larsson K.H."/>
            <person name="Matsuura K."/>
            <person name="Barry K."/>
            <person name="Labutti K."/>
            <person name="Kuo R."/>
            <person name="Ohm R.A."/>
            <person name="Bhattacharya S.S."/>
            <person name="Shirouzu T."/>
            <person name="Yoshinaga Y."/>
            <person name="Martin F.M."/>
            <person name="Grigoriev I.V."/>
            <person name="Hibbett D.S."/>
        </authorList>
    </citation>
    <scope>NUCLEOTIDE SEQUENCE [LARGE SCALE GENOMIC DNA]</scope>
    <source>
        <strain evidence="1 2">HHB12029</strain>
    </source>
</reference>
<name>A0A165D5X5_EXIGL</name>
<keyword evidence="2" id="KW-1185">Reference proteome</keyword>
<dbReference type="EMBL" id="KV426252">
    <property type="protein sequence ID" value="KZV83850.1"/>
    <property type="molecule type" value="Genomic_DNA"/>
</dbReference>
<gene>
    <name evidence="1" type="ORF">EXIGLDRAFT_777143</name>
</gene>
<proteinExistence type="predicted"/>
<protein>
    <submittedName>
        <fullName evidence="1">Uncharacterized protein</fullName>
    </submittedName>
</protein>
<dbReference type="AlphaFoldDB" id="A0A165D5X5"/>
<evidence type="ECO:0000313" key="1">
    <source>
        <dbReference type="EMBL" id="KZV83850.1"/>
    </source>
</evidence>
<accession>A0A165D5X5</accession>
<sequence length="232" mass="26027">MDDPDVVSLDDHFEGRQLQPLHSTNVFIYIYPTTLRPGTLQPDIDNRFSELLVTLERAGLHFVATLPAVGNVLPHLLSQLRIHLNAMRITFPHPDDETGIPWTPVKFYRTSEAAPWLMRAVSRADLPDRYFTLDRLLRNGILHTQPPHPQHETLMLWIAPMFEPVTGPLVHFMDANAYRISGAHGSHGMADVHGCYAARVVWPFLQPRPGAEGEPECGTNCPNGYVCLLPAS</sequence>
<dbReference type="InParanoid" id="A0A165D5X5"/>